<name>A0A0W0YPC4_9GAMM</name>
<dbReference type="AlphaFoldDB" id="A0A0W0YPC4"/>
<sequence length="258" mass="30015">MRTNASLVNNVRLFVFAHQDDEFGVFQSIKQAVIEGKRVYCAYLTDGGARTSPAQRNKESLSVLSKLGVDSNDVFFVGESLGIKDGYFIHHMNSAIAWLDDWFSNYENIEFIYVPAWEGGHHDHDALHAVTVFSAHKKNLLQRVRQFPLYNAFSCLGPMFKVLTPLLENGELIKHHISWRNRLFFTQLCFSYPSQFKTWLGLLPCVTLHFFRHGVEFNQPVSLERLLNRPHNGPLYYEKRKFLSWDEMERKINTSIRI</sequence>
<dbReference type="eggNOG" id="COG2120">
    <property type="taxonomic scope" value="Bacteria"/>
</dbReference>
<dbReference type="PATRIC" id="fig|28087.4.peg.1428"/>
<evidence type="ECO:0000313" key="1">
    <source>
        <dbReference type="EMBL" id="KTD58729.1"/>
    </source>
</evidence>
<dbReference type="Proteomes" id="UP000054621">
    <property type="component" value="Unassembled WGS sequence"/>
</dbReference>
<dbReference type="InterPro" id="IPR003737">
    <property type="entry name" value="GlcNAc_PI_deacetylase-related"/>
</dbReference>
<comment type="caution">
    <text evidence="1">The sequence shown here is derived from an EMBL/GenBank/DDBJ whole genome shotgun (WGS) entry which is preliminary data.</text>
</comment>
<protein>
    <submittedName>
        <fullName evidence="1">GlcNAc-PI de-N-acetylase</fullName>
    </submittedName>
</protein>
<evidence type="ECO:0000313" key="2">
    <source>
        <dbReference type="Proteomes" id="UP000054621"/>
    </source>
</evidence>
<accession>A0A0W0YPC4</accession>
<dbReference type="Pfam" id="PF02585">
    <property type="entry name" value="PIG-L"/>
    <property type="match status" value="1"/>
</dbReference>
<dbReference type="RefSeq" id="WP_035906547.1">
    <property type="nucleotide sequence ID" value="NZ_CAAAJE010000035.1"/>
</dbReference>
<dbReference type="InterPro" id="IPR024078">
    <property type="entry name" value="LmbE-like_dom_sf"/>
</dbReference>
<gene>
    <name evidence="1" type="ORF">Lsai_1336</name>
</gene>
<dbReference type="SUPFAM" id="SSF102588">
    <property type="entry name" value="LmbE-like"/>
    <property type="match status" value="1"/>
</dbReference>
<proteinExistence type="predicted"/>
<dbReference type="Gene3D" id="3.40.50.10320">
    <property type="entry name" value="LmbE-like"/>
    <property type="match status" value="1"/>
</dbReference>
<dbReference type="OrthoDB" id="9131871at2"/>
<organism evidence="1 2">
    <name type="scientific">Legionella sainthelensi</name>
    <dbReference type="NCBI Taxonomy" id="28087"/>
    <lineage>
        <taxon>Bacteria</taxon>
        <taxon>Pseudomonadati</taxon>
        <taxon>Pseudomonadota</taxon>
        <taxon>Gammaproteobacteria</taxon>
        <taxon>Legionellales</taxon>
        <taxon>Legionellaceae</taxon>
        <taxon>Legionella</taxon>
    </lineage>
</organism>
<dbReference type="EMBL" id="LNYV01000013">
    <property type="protein sequence ID" value="KTD58729.1"/>
    <property type="molecule type" value="Genomic_DNA"/>
</dbReference>
<reference evidence="1 2" key="1">
    <citation type="submission" date="2015-11" db="EMBL/GenBank/DDBJ databases">
        <title>Genomic analysis of 38 Legionella species identifies large and diverse effector repertoires.</title>
        <authorList>
            <person name="Burstein D."/>
            <person name="Amaro F."/>
            <person name="Zusman T."/>
            <person name="Lifshitz Z."/>
            <person name="Cohen O."/>
            <person name="Gilbert J.A."/>
            <person name="Pupko T."/>
            <person name="Shuman H.A."/>
            <person name="Segal G."/>
        </authorList>
    </citation>
    <scope>NUCLEOTIDE SEQUENCE [LARGE SCALE GENOMIC DNA]</scope>
    <source>
        <strain evidence="1 2">Mt.St.Helens-4</strain>
    </source>
</reference>